<name>A0A3Q2I3Q9_HORSE</name>
<dbReference type="InParanoid" id="A0A3Q2I3Q9"/>
<accession>A0A3Q2I3Q9</accession>
<evidence type="ECO:0000256" key="1">
    <source>
        <dbReference type="SAM" id="MobiDB-lite"/>
    </source>
</evidence>
<evidence type="ECO:0000313" key="2">
    <source>
        <dbReference type="Ensembl" id="ENSECAP00000041856.3"/>
    </source>
</evidence>
<feature type="compositionally biased region" description="Low complexity" evidence="1">
    <location>
        <begin position="10"/>
        <end position="29"/>
    </location>
</feature>
<sequence length="179" mass="18647">VISTPPCPGPAAGSPASSPSATWTTPSSCGSTATPRVRGWSRGHRGWSGRGLSIGSDRRGRSRARHRFSESEHPAWLLQPERGCCDLGWTGVSSAGTVSLRRRRLHRPERGPALLDRGGHGGSDHPAQVGSGRCGGAAQGLPGGHVRVVSPQIPGEPEGDAPSHRTASSGRQPHHGHHC</sequence>
<organism evidence="2 3">
    <name type="scientific">Equus caballus</name>
    <name type="common">Horse</name>
    <dbReference type="NCBI Taxonomy" id="9796"/>
    <lineage>
        <taxon>Eukaryota</taxon>
        <taxon>Metazoa</taxon>
        <taxon>Chordata</taxon>
        <taxon>Craniata</taxon>
        <taxon>Vertebrata</taxon>
        <taxon>Euteleostomi</taxon>
        <taxon>Mammalia</taxon>
        <taxon>Eutheria</taxon>
        <taxon>Laurasiatheria</taxon>
        <taxon>Perissodactyla</taxon>
        <taxon>Equidae</taxon>
        <taxon>Equus</taxon>
    </lineage>
</organism>
<feature type="compositionally biased region" description="Gly residues" evidence="1">
    <location>
        <begin position="132"/>
        <end position="143"/>
    </location>
</feature>
<feature type="region of interest" description="Disordered" evidence="1">
    <location>
        <begin position="1"/>
        <end position="73"/>
    </location>
</feature>
<keyword evidence="3" id="KW-1185">Reference proteome</keyword>
<dbReference type="ExpressionAtlas" id="A0A3Q2I3Q9">
    <property type="expression patterns" value="baseline"/>
</dbReference>
<dbReference type="Ensembl" id="ENSECAT00000054282.3">
    <property type="protein sequence ID" value="ENSECAP00000041856.3"/>
    <property type="gene ID" value="ENSECAG00000038583.3"/>
</dbReference>
<reference evidence="2" key="2">
    <citation type="submission" date="2025-08" db="UniProtKB">
        <authorList>
            <consortium name="Ensembl"/>
        </authorList>
    </citation>
    <scope>IDENTIFICATION</scope>
    <source>
        <strain evidence="2">Thoroughbred</strain>
    </source>
</reference>
<reference evidence="2 3" key="1">
    <citation type="journal article" date="2009" name="Science">
        <title>Genome sequence, comparative analysis, and population genetics of the domestic horse.</title>
        <authorList>
            <consortium name="Broad Institute Genome Sequencing Platform"/>
            <consortium name="Broad Institute Whole Genome Assembly Team"/>
            <person name="Wade C.M."/>
            <person name="Giulotto E."/>
            <person name="Sigurdsson S."/>
            <person name="Zoli M."/>
            <person name="Gnerre S."/>
            <person name="Imsland F."/>
            <person name="Lear T.L."/>
            <person name="Adelson D.L."/>
            <person name="Bailey E."/>
            <person name="Bellone R.R."/>
            <person name="Bloecker H."/>
            <person name="Distl O."/>
            <person name="Edgar R.C."/>
            <person name="Garber M."/>
            <person name="Leeb T."/>
            <person name="Mauceli E."/>
            <person name="MacLeod J.N."/>
            <person name="Penedo M.C.T."/>
            <person name="Raison J.M."/>
            <person name="Sharpe T."/>
            <person name="Vogel J."/>
            <person name="Andersson L."/>
            <person name="Antczak D.F."/>
            <person name="Biagi T."/>
            <person name="Binns M.M."/>
            <person name="Chowdhary B.P."/>
            <person name="Coleman S.J."/>
            <person name="Della Valle G."/>
            <person name="Fryc S."/>
            <person name="Guerin G."/>
            <person name="Hasegawa T."/>
            <person name="Hill E.W."/>
            <person name="Jurka J."/>
            <person name="Kiialainen A."/>
            <person name="Lindgren G."/>
            <person name="Liu J."/>
            <person name="Magnani E."/>
            <person name="Mickelson J.R."/>
            <person name="Murray J."/>
            <person name="Nergadze S.G."/>
            <person name="Onofrio R."/>
            <person name="Pedroni S."/>
            <person name="Piras M.F."/>
            <person name="Raudsepp T."/>
            <person name="Rocchi M."/>
            <person name="Roeed K.H."/>
            <person name="Ryder O.A."/>
            <person name="Searle S."/>
            <person name="Skow L."/>
            <person name="Swinburne J.E."/>
            <person name="Syvaenen A.C."/>
            <person name="Tozaki T."/>
            <person name="Valberg S.J."/>
            <person name="Vaudin M."/>
            <person name="White J.R."/>
            <person name="Zody M.C."/>
            <person name="Lander E.S."/>
            <person name="Lindblad-Toh K."/>
        </authorList>
    </citation>
    <scope>NUCLEOTIDE SEQUENCE [LARGE SCALE GENOMIC DNA]</scope>
    <source>
        <strain evidence="2 3">Thoroughbred</strain>
    </source>
</reference>
<dbReference type="STRING" id="9796.ENSECAP00000041856"/>
<feature type="region of interest" description="Disordered" evidence="1">
    <location>
        <begin position="96"/>
        <end position="179"/>
    </location>
</feature>
<dbReference type="Proteomes" id="UP000002281">
    <property type="component" value="Chromosome 20"/>
</dbReference>
<protein>
    <submittedName>
        <fullName evidence="2">Uncharacterized protein</fullName>
    </submittedName>
</protein>
<dbReference type="AlphaFoldDB" id="A0A3Q2I3Q9"/>
<evidence type="ECO:0000313" key="3">
    <source>
        <dbReference type="Proteomes" id="UP000002281"/>
    </source>
</evidence>
<dbReference type="Bgee" id="ENSECAG00000038583">
    <property type="expression patterns" value="Expressed in leukocyte and 21 other cell types or tissues"/>
</dbReference>
<proteinExistence type="predicted"/>
<reference evidence="2" key="3">
    <citation type="submission" date="2025-09" db="UniProtKB">
        <authorList>
            <consortium name="Ensembl"/>
        </authorList>
    </citation>
    <scope>IDENTIFICATION</scope>
    <source>
        <strain evidence="2">Thoroughbred</strain>
    </source>
</reference>
<dbReference type="GeneTree" id="ENSGT01090000263249"/>
<dbReference type="PaxDb" id="9796-ENSECAP00000041856"/>